<organism evidence="5 6">
    <name type="scientific">Paenibacillus whitsoniae</name>
    <dbReference type="NCBI Taxonomy" id="2496558"/>
    <lineage>
        <taxon>Bacteria</taxon>
        <taxon>Bacillati</taxon>
        <taxon>Bacillota</taxon>
        <taxon>Bacilli</taxon>
        <taxon>Bacillales</taxon>
        <taxon>Paenibacillaceae</taxon>
        <taxon>Paenibacillus</taxon>
    </lineage>
</organism>
<proteinExistence type="inferred from homology"/>
<feature type="domain" description="Carbohydrate kinase PfkB" evidence="4">
    <location>
        <begin position="44"/>
        <end position="359"/>
    </location>
</feature>
<dbReference type="AlphaFoldDB" id="A0A3S0AD76"/>
<evidence type="ECO:0000313" key="5">
    <source>
        <dbReference type="EMBL" id="RTE10216.1"/>
    </source>
</evidence>
<dbReference type="PANTHER" id="PTHR43085">
    <property type="entry name" value="HEXOKINASE FAMILY MEMBER"/>
    <property type="match status" value="1"/>
</dbReference>
<dbReference type="InterPro" id="IPR050306">
    <property type="entry name" value="PfkB_Carbo_kinase"/>
</dbReference>
<dbReference type="Gene3D" id="3.40.1190.20">
    <property type="match status" value="1"/>
</dbReference>
<protein>
    <submittedName>
        <fullName evidence="5">Carbohydrate kinase family protein</fullName>
    </submittedName>
</protein>
<evidence type="ECO:0000313" key="6">
    <source>
        <dbReference type="Proteomes" id="UP000276128"/>
    </source>
</evidence>
<dbReference type="PANTHER" id="PTHR43085:SF57">
    <property type="entry name" value="CARBOHYDRATE KINASE PFKB DOMAIN-CONTAINING PROTEIN"/>
    <property type="match status" value="1"/>
</dbReference>
<name>A0A3S0AD76_9BACL</name>
<reference evidence="5 6" key="1">
    <citation type="submission" date="2018-12" db="EMBL/GenBank/DDBJ databases">
        <title>Bacillus ochoae sp. nov., Paenibacillus whitsoniae sp. nov., Paenibacillus spiritus sp. nov. Isolated from the Mars Exploration Rover during spacecraft assembly.</title>
        <authorList>
            <person name="Seuylemezian A."/>
            <person name="Vaishampayan P."/>
        </authorList>
    </citation>
    <scope>NUCLEOTIDE SEQUENCE [LARGE SCALE GENOMIC DNA]</scope>
    <source>
        <strain evidence="5 6">MER 54</strain>
    </source>
</reference>
<dbReference type="InterPro" id="IPR011611">
    <property type="entry name" value="PfkB_dom"/>
</dbReference>
<dbReference type="RefSeq" id="WP_126140798.1">
    <property type="nucleotide sequence ID" value="NZ_RXHU01000022.1"/>
</dbReference>
<dbReference type="GO" id="GO:0016301">
    <property type="term" value="F:kinase activity"/>
    <property type="evidence" value="ECO:0007669"/>
    <property type="project" value="UniProtKB-KW"/>
</dbReference>
<dbReference type="Proteomes" id="UP000276128">
    <property type="component" value="Unassembled WGS sequence"/>
</dbReference>
<gene>
    <name evidence="5" type="ORF">EJQ19_08615</name>
</gene>
<evidence type="ECO:0000256" key="2">
    <source>
        <dbReference type="ARBA" id="ARBA00022679"/>
    </source>
</evidence>
<dbReference type="Pfam" id="PF00294">
    <property type="entry name" value="PfkB"/>
    <property type="match status" value="1"/>
</dbReference>
<comment type="similarity">
    <text evidence="1">Belongs to the carbohydrate kinase PfkB family.</text>
</comment>
<dbReference type="InterPro" id="IPR029056">
    <property type="entry name" value="Ribokinase-like"/>
</dbReference>
<evidence type="ECO:0000256" key="3">
    <source>
        <dbReference type="ARBA" id="ARBA00022777"/>
    </source>
</evidence>
<evidence type="ECO:0000256" key="1">
    <source>
        <dbReference type="ARBA" id="ARBA00010688"/>
    </source>
</evidence>
<accession>A0A3S0AD76</accession>
<dbReference type="SUPFAM" id="SSF53613">
    <property type="entry name" value="Ribokinase-like"/>
    <property type="match status" value="1"/>
</dbReference>
<dbReference type="EMBL" id="RXHU01000022">
    <property type="protein sequence ID" value="RTE10216.1"/>
    <property type="molecule type" value="Genomic_DNA"/>
</dbReference>
<keyword evidence="6" id="KW-1185">Reference proteome</keyword>
<dbReference type="OrthoDB" id="9813569at2"/>
<sequence length="405" mass="43449">MSSQVEIIVAGHICLDIIPTIHEKKSGLDALLIPGKLVDIGPAVIATGGAVSNTGIALHRLGNRVSLKGKIGSDQFGEAILSILRSQAASLGDGMIVAQGESSSYTIVISPPHIDRIFLHATGANDTYSADDLQLEDLQGARLFHFGYPPLMRSMYVNEGAELARLLRKVKEAGLTVSMDLAKPDPESPAGQADWLAILTKALPYVDVFMPSFEEILFMLRRGLFEELLCQEPSGNLLRWASGELLAELSGQLLHMGAAVVGIKLGEYGLYLRTTTDSERLLRMGACTPEAGLLNQWLGCEMLTPCYEVEVVGTTGAGDCTIAGFLSGLVRGMTPEDALQAAIAVGACNVERADATGGIPPWDHVLARIAQGWAKRDSELSLEGWQQRCDGMWTGPHHQHLAKDV</sequence>
<keyword evidence="3 5" id="KW-0418">Kinase</keyword>
<comment type="caution">
    <text evidence="5">The sequence shown here is derived from an EMBL/GenBank/DDBJ whole genome shotgun (WGS) entry which is preliminary data.</text>
</comment>
<keyword evidence="2" id="KW-0808">Transferase</keyword>
<evidence type="ECO:0000259" key="4">
    <source>
        <dbReference type="Pfam" id="PF00294"/>
    </source>
</evidence>